<evidence type="ECO:0000313" key="2">
    <source>
        <dbReference type="Proteomes" id="UP001189624"/>
    </source>
</evidence>
<protein>
    <submittedName>
        <fullName evidence="1">Uncharacterized protein</fullName>
    </submittedName>
</protein>
<organism evidence="1 2">
    <name type="scientific">Sphenostylis stenocarpa</name>
    <dbReference type="NCBI Taxonomy" id="92480"/>
    <lineage>
        <taxon>Eukaryota</taxon>
        <taxon>Viridiplantae</taxon>
        <taxon>Streptophyta</taxon>
        <taxon>Embryophyta</taxon>
        <taxon>Tracheophyta</taxon>
        <taxon>Spermatophyta</taxon>
        <taxon>Magnoliopsida</taxon>
        <taxon>eudicotyledons</taxon>
        <taxon>Gunneridae</taxon>
        <taxon>Pentapetalae</taxon>
        <taxon>rosids</taxon>
        <taxon>fabids</taxon>
        <taxon>Fabales</taxon>
        <taxon>Fabaceae</taxon>
        <taxon>Papilionoideae</taxon>
        <taxon>50 kb inversion clade</taxon>
        <taxon>NPAAA clade</taxon>
        <taxon>indigoferoid/millettioid clade</taxon>
        <taxon>Phaseoleae</taxon>
        <taxon>Sphenostylis</taxon>
    </lineage>
</organism>
<dbReference type="AlphaFoldDB" id="A0AA86SD37"/>
<dbReference type="EMBL" id="OY731401">
    <property type="protein sequence ID" value="CAJ1949268.1"/>
    <property type="molecule type" value="Genomic_DNA"/>
</dbReference>
<evidence type="ECO:0000313" key="1">
    <source>
        <dbReference type="EMBL" id="CAJ1949268.1"/>
    </source>
</evidence>
<keyword evidence="2" id="KW-1185">Reference proteome</keyword>
<accession>A0AA86SD37</accession>
<reference evidence="1" key="1">
    <citation type="submission" date="2023-10" db="EMBL/GenBank/DDBJ databases">
        <authorList>
            <person name="Domelevo Entfellner J.-B."/>
        </authorList>
    </citation>
    <scope>NUCLEOTIDE SEQUENCE</scope>
</reference>
<dbReference type="Gramene" id="rna-AYBTSS11_LOCUS13637">
    <property type="protein sequence ID" value="CAJ1949268.1"/>
    <property type="gene ID" value="gene-AYBTSS11_LOCUS13637"/>
</dbReference>
<dbReference type="Proteomes" id="UP001189624">
    <property type="component" value="Chromosome 4"/>
</dbReference>
<gene>
    <name evidence="1" type="ORF">AYBTSS11_LOCUS13637</name>
</gene>
<name>A0AA86SD37_9FABA</name>
<sequence length="113" mass="12658">MAWVRGEGDVNLRWRDPRGARVVHGTVVCCNGGGWWFALVVEDGGKLLVVRTVARGETGVRRWWSWARTQDVGFWGVMVQEFGGRVVVMGMLVVKESEDEKRECECGEDGDGM</sequence>
<proteinExistence type="predicted"/>